<dbReference type="PANTHER" id="PTHR30545">
    <property type="entry name" value="SUGAR FERMENTATION STIMULATION PROTEIN A"/>
    <property type="match status" value="1"/>
</dbReference>
<dbReference type="Gene3D" id="3.40.1350.60">
    <property type="match status" value="1"/>
</dbReference>
<gene>
    <name evidence="1 4" type="primary">sfsA</name>
    <name evidence="4" type="ORF">L9S41_14155</name>
</gene>
<organism evidence="4 5">
    <name type="scientific">Geoalkalibacter halelectricus</name>
    <dbReference type="NCBI Taxonomy" id="2847045"/>
    <lineage>
        <taxon>Bacteria</taxon>
        <taxon>Pseudomonadati</taxon>
        <taxon>Thermodesulfobacteriota</taxon>
        <taxon>Desulfuromonadia</taxon>
        <taxon>Desulfuromonadales</taxon>
        <taxon>Geoalkalibacteraceae</taxon>
        <taxon>Geoalkalibacter</taxon>
    </lineage>
</organism>
<dbReference type="InterPro" id="IPR005224">
    <property type="entry name" value="SfsA"/>
</dbReference>
<evidence type="ECO:0000313" key="5">
    <source>
        <dbReference type="Proteomes" id="UP001060414"/>
    </source>
</evidence>
<dbReference type="Gene3D" id="2.40.50.580">
    <property type="match status" value="1"/>
</dbReference>
<dbReference type="EMBL" id="CP092109">
    <property type="protein sequence ID" value="UWZ78812.1"/>
    <property type="molecule type" value="Genomic_DNA"/>
</dbReference>
<dbReference type="InterPro" id="IPR040452">
    <property type="entry name" value="SfsA_C"/>
</dbReference>
<feature type="domain" description="SfsA N-terminal OB" evidence="3">
    <location>
        <begin position="13"/>
        <end position="77"/>
    </location>
</feature>
<dbReference type="InterPro" id="IPR041465">
    <property type="entry name" value="SfsA_N"/>
</dbReference>
<evidence type="ECO:0000259" key="3">
    <source>
        <dbReference type="Pfam" id="PF17746"/>
    </source>
</evidence>
<dbReference type="Pfam" id="PF03749">
    <property type="entry name" value="SfsA"/>
    <property type="match status" value="1"/>
</dbReference>
<comment type="similarity">
    <text evidence="1">Belongs to the SfsA family.</text>
</comment>
<proteinExistence type="inferred from homology"/>
<keyword evidence="5" id="KW-1185">Reference proteome</keyword>
<dbReference type="HAMAP" id="MF_00095">
    <property type="entry name" value="SfsA"/>
    <property type="match status" value="1"/>
</dbReference>
<accession>A0ABY5ZI33</accession>
<protein>
    <recommendedName>
        <fullName evidence="1">Sugar fermentation stimulation protein homolog</fullName>
    </recommendedName>
</protein>
<feature type="domain" description="Sugar fermentation stimulation protein C-terminal" evidence="2">
    <location>
        <begin position="83"/>
        <end position="218"/>
    </location>
</feature>
<dbReference type="RefSeq" id="WP_260747172.1">
    <property type="nucleotide sequence ID" value="NZ_CP092109.1"/>
</dbReference>
<evidence type="ECO:0000256" key="1">
    <source>
        <dbReference type="HAMAP-Rule" id="MF_00095"/>
    </source>
</evidence>
<reference evidence="4" key="1">
    <citation type="journal article" date="2022" name="Environ. Microbiol.">
        <title>Geoalkalibacter halelectricus SAP #1 sp. nov. possessing extracellular electron transfer and mineral#reducing capabilities from a haloalkaline environment.</title>
        <authorList>
            <person name="Yadav S."/>
            <person name="Singh R."/>
            <person name="Sundharam S.S."/>
            <person name="Chaudhary S."/>
            <person name="Krishnamurthi S."/>
            <person name="Patil S.A."/>
        </authorList>
    </citation>
    <scope>NUCLEOTIDE SEQUENCE</scope>
    <source>
        <strain evidence="4">SAP-1</strain>
    </source>
</reference>
<evidence type="ECO:0000313" key="4">
    <source>
        <dbReference type="EMBL" id="UWZ78812.1"/>
    </source>
</evidence>
<dbReference type="CDD" id="cd22359">
    <property type="entry name" value="SfsA-like_bacterial"/>
    <property type="match status" value="1"/>
</dbReference>
<dbReference type="Pfam" id="PF17746">
    <property type="entry name" value="SfsA_N"/>
    <property type="match status" value="1"/>
</dbReference>
<sequence length="230" mass="25679">MKLPEPLVEGVLVRRYQRFLTDVRLADGSLVTAHTPNTGSMKQCAVPGHRVLLSRSSNPARKLAYTLELIEVAGHWVDTHTQRSNRVVEEALSGGLIAGLEGYQVRREVRLGASRMDFLLEKAQERAYLEVKNVTLCCRPGVACFPDAVTLRGQKHLQELRLAVEQGHRALIFFLVQRGEAHAFSPADQIDPVYGRLLREVCAAGVEVLAYRTQVTPTENRIAEKLFVIL</sequence>
<dbReference type="Proteomes" id="UP001060414">
    <property type="component" value="Chromosome"/>
</dbReference>
<evidence type="ECO:0000259" key="2">
    <source>
        <dbReference type="Pfam" id="PF03749"/>
    </source>
</evidence>
<name>A0ABY5ZI33_9BACT</name>
<dbReference type="NCBIfam" id="TIGR00230">
    <property type="entry name" value="sfsA"/>
    <property type="match status" value="1"/>
</dbReference>
<dbReference type="PANTHER" id="PTHR30545:SF2">
    <property type="entry name" value="SUGAR FERMENTATION STIMULATION PROTEIN A"/>
    <property type="match status" value="1"/>
</dbReference>